<evidence type="ECO:0000313" key="5">
    <source>
        <dbReference type="Proteomes" id="UP000563898"/>
    </source>
</evidence>
<dbReference type="CDD" id="cd24161">
    <property type="entry name" value="NUDIX_ADPRase_Ndx2"/>
    <property type="match status" value="1"/>
</dbReference>
<evidence type="ECO:0000259" key="3">
    <source>
        <dbReference type="PROSITE" id="PS51462"/>
    </source>
</evidence>
<dbReference type="PROSITE" id="PS51462">
    <property type="entry name" value="NUDIX"/>
    <property type="match status" value="1"/>
</dbReference>
<dbReference type="GO" id="GO:0005829">
    <property type="term" value="C:cytosol"/>
    <property type="evidence" value="ECO:0007669"/>
    <property type="project" value="TreeGrafter"/>
</dbReference>
<dbReference type="InterPro" id="IPR000086">
    <property type="entry name" value="NUDIX_hydrolase_dom"/>
</dbReference>
<keyword evidence="2 4" id="KW-0378">Hydrolase</keyword>
<dbReference type="Pfam" id="PF00293">
    <property type="entry name" value="NUDIX"/>
    <property type="match status" value="1"/>
</dbReference>
<dbReference type="Proteomes" id="UP000563898">
    <property type="component" value="Unassembled WGS sequence"/>
</dbReference>
<protein>
    <submittedName>
        <fullName evidence="4">NUDIX hydrolase</fullName>
    </submittedName>
</protein>
<sequence>MRTDNPWTLLGSTMPYENPWMRVREDRVITPLGTEGIYGVVESNDSVMIAALDDADRLYLVRTFAYPSQQWHWELPGGGGDGQEVLTAAARELHEETGIRASAWEVLGRTRVCNGLMTERMATCLARDLTFDGEREVSDEQFDDADFFTMAEVDEMVATGGIDDGQSITAIHLVQKWIDHARR</sequence>
<evidence type="ECO:0000313" key="4">
    <source>
        <dbReference type="EMBL" id="NKY02529.1"/>
    </source>
</evidence>
<dbReference type="InterPro" id="IPR015797">
    <property type="entry name" value="NUDIX_hydrolase-like_dom_sf"/>
</dbReference>
<organism evidence="4 5">
    <name type="scientific">Gordonia polyisoprenivorans</name>
    <dbReference type="NCBI Taxonomy" id="84595"/>
    <lineage>
        <taxon>Bacteria</taxon>
        <taxon>Bacillati</taxon>
        <taxon>Actinomycetota</taxon>
        <taxon>Actinomycetes</taxon>
        <taxon>Mycobacteriales</taxon>
        <taxon>Gordoniaceae</taxon>
        <taxon>Gordonia</taxon>
    </lineage>
</organism>
<comment type="caution">
    <text evidence="4">The sequence shown here is derived from an EMBL/GenBank/DDBJ whole genome shotgun (WGS) entry which is preliminary data.</text>
</comment>
<dbReference type="GO" id="GO:0006753">
    <property type="term" value="P:nucleoside phosphate metabolic process"/>
    <property type="evidence" value="ECO:0007669"/>
    <property type="project" value="TreeGrafter"/>
</dbReference>
<dbReference type="RefSeq" id="WP_006371540.1">
    <property type="nucleotide sequence ID" value="NZ_JAAXPC010000007.1"/>
</dbReference>
<dbReference type="Gene3D" id="3.90.79.10">
    <property type="entry name" value="Nucleoside Triphosphate Pyrophosphohydrolase"/>
    <property type="match status" value="1"/>
</dbReference>
<dbReference type="EMBL" id="JAAXPC010000007">
    <property type="protein sequence ID" value="NKY02529.1"/>
    <property type="molecule type" value="Genomic_DNA"/>
</dbReference>
<dbReference type="GO" id="GO:0016787">
    <property type="term" value="F:hydrolase activity"/>
    <property type="evidence" value="ECO:0007669"/>
    <property type="project" value="UniProtKB-KW"/>
</dbReference>
<comment type="cofactor">
    <cofactor evidence="1">
        <name>Mg(2+)</name>
        <dbReference type="ChEBI" id="CHEBI:18420"/>
    </cofactor>
</comment>
<dbReference type="PANTHER" id="PTHR11839:SF18">
    <property type="entry name" value="NUDIX HYDROLASE DOMAIN-CONTAINING PROTEIN"/>
    <property type="match status" value="1"/>
</dbReference>
<dbReference type="AlphaFoldDB" id="A0A846WMG6"/>
<evidence type="ECO:0000256" key="2">
    <source>
        <dbReference type="ARBA" id="ARBA00022801"/>
    </source>
</evidence>
<gene>
    <name evidence="4" type="ORF">HGA05_13180</name>
</gene>
<dbReference type="GO" id="GO:0019693">
    <property type="term" value="P:ribose phosphate metabolic process"/>
    <property type="evidence" value="ECO:0007669"/>
    <property type="project" value="TreeGrafter"/>
</dbReference>
<dbReference type="PANTHER" id="PTHR11839">
    <property type="entry name" value="UDP/ADP-SUGAR PYROPHOSPHATASE"/>
    <property type="match status" value="1"/>
</dbReference>
<feature type="domain" description="Nudix hydrolase" evidence="3">
    <location>
        <begin position="42"/>
        <end position="170"/>
    </location>
</feature>
<name>A0A846WMG6_9ACTN</name>
<proteinExistence type="predicted"/>
<reference evidence="4 5" key="1">
    <citation type="submission" date="2020-04" db="EMBL/GenBank/DDBJ databases">
        <title>MicrobeNet Type strains.</title>
        <authorList>
            <person name="Nicholson A.C."/>
        </authorList>
    </citation>
    <scope>NUCLEOTIDE SEQUENCE [LARGE SCALE GENOMIC DNA]</scope>
    <source>
        <strain evidence="4 5">ATCC BAA-14</strain>
    </source>
</reference>
<accession>A0A846WMG6</accession>
<dbReference type="SUPFAM" id="SSF55811">
    <property type="entry name" value="Nudix"/>
    <property type="match status" value="1"/>
</dbReference>
<evidence type="ECO:0000256" key="1">
    <source>
        <dbReference type="ARBA" id="ARBA00001946"/>
    </source>
</evidence>